<evidence type="ECO:0008006" key="3">
    <source>
        <dbReference type="Google" id="ProtNLM"/>
    </source>
</evidence>
<dbReference type="PROSITE" id="PS51257">
    <property type="entry name" value="PROKAR_LIPOPROTEIN"/>
    <property type="match status" value="1"/>
</dbReference>
<dbReference type="Proteomes" id="UP000028521">
    <property type="component" value="Unassembled WGS sequence"/>
</dbReference>
<dbReference type="OrthoDB" id="1441026at2"/>
<evidence type="ECO:0000313" key="2">
    <source>
        <dbReference type="Proteomes" id="UP000028521"/>
    </source>
</evidence>
<proteinExistence type="predicted"/>
<evidence type="ECO:0000313" key="1">
    <source>
        <dbReference type="EMBL" id="KFB00262.1"/>
    </source>
</evidence>
<dbReference type="STRING" id="1197477.IA57_12665"/>
<dbReference type="EMBL" id="JPFK01000009">
    <property type="protein sequence ID" value="KFB00262.1"/>
    <property type="molecule type" value="Genomic_DNA"/>
</dbReference>
<sequence>MKPFTFLWPVLLLAIFSLISCDGRARKHKSSVTVLKEKGLLNTFSEHITFYPETYSESETDTILSNGYRIHIKTFTDMKSHVALETKQGHLTHKEHYRNSIGQIKVFKQGREIFVSTIDKSLFERHTDVLSTNLNQYVLKSVWVEQAQTLSKNQVVVGVWYNKPKTNTYLYYRLLIDPKGQLNITKTS</sequence>
<dbReference type="RefSeq" id="WP_036124118.1">
    <property type="nucleotide sequence ID" value="NZ_BMET01000003.1"/>
</dbReference>
<protein>
    <recommendedName>
        <fullName evidence="3">Lipoprotein</fullName>
    </recommendedName>
</protein>
<comment type="caution">
    <text evidence="1">The sequence shown here is derived from an EMBL/GenBank/DDBJ whole genome shotgun (WGS) entry which is preliminary data.</text>
</comment>
<keyword evidence="2" id="KW-1185">Reference proteome</keyword>
<reference evidence="1 2" key="1">
    <citation type="journal article" date="2014" name="Genome Announc.">
        <title>Draft Genome Sequence of the Algicidal Bacterium Mangrovimonas yunxiaonensis Strain LY01.</title>
        <authorList>
            <person name="Li Y."/>
            <person name="Zhu H."/>
            <person name="Li C."/>
            <person name="Zhang H."/>
            <person name="Chen Z."/>
            <person name="Zheng W."/>
            <person name="Xu H."/>
            <person name="Zheng T."/>
        </authorList>
    </citation>
    <scope>NUCLEOTIDE SEQUENCE [LARGE SCALE GENOMIC DNA]</scope>
    <source>
        <strain evidence="1 2">LY01</strain>
    </source>
</reference>
<name>A0A084THS6_9FLAO</name>
<dbReference type="eggNOG" id="ENOG50336MC">
    <property type="taxonomic scope" value="Bacteria"/>
</dbReference>
<gene>
    <name evidence="1" type="ORF">IA57_12665</name>
</gene>
<dbReference type="Gene3D" id="2.40.128.510">
    <property type="entry name" value="Protein of unknown function DUF4738"/>
    <property type="match status" value="1"/>
</dbReference>
<dbReference type="AlphaFoldDB" id="A0A084THS6"/>
<organism evidence="1 2">
    <name type="scientific">Mangrovimonas yunxiaonensis</name>
    <dbReference type="NCBI Taxonomy" id="1197477"/>
    <lineage>
        <taxon>Bacteria</taxon>
        <taxon>Pseudomonadati</taxon>
        <taxon>Bacteroidota</taxon>
        <taxon>Flavobacteriia</taxon>
        <taxon>Flavobacteriales</taxon>
        <taxon>Flavobacteriaceae</taxon>
        <taxon>Mangrovimonas</taxon>
    </lineage>
</organism>
<accession>A0A084THS6</accession>
<reference evidence="2" key="2">
    <citation type="submission" date="2014-07" db="EMBL/GenBank/DDBJ databases">
        <title>Genome sequence of Mangrovimonas yunxiaonensis.</title>
        <authorList>
            <person name="Li Y."/>
            <person name="Zheng T."/>
        </authorList>
    </citation>
    <scope>NUCLEOTIDE SEQUENCE [LARGE SCALE GENOMIC DNA]</scope>
    <source>
        <strain evidence="2">LY01</strain>
    </source>
</reference>